<dbReference type="PROSITE" id="PS50126">
    <property type="entry name" value="S1"/>
    <property type="match status" value="1"/>
</dbReference>
<keyword evidence="2" id="KW-0479">Metal-binding</keyword>
<dbReference type="Pfam" id="PF10150">
    <property type="entry name" value="RNase_E_G"/>
    <property type="match status" value="1"/>
</dbReference>
<dbReference type="InterPro" id="IPR003029">
    <property type="entry name" value="S1_domain"/>
</dbReference>
<evidence type="ECO:0000256" key="4">
    <source>
        <dbReference type="ARBA" id="ARBA00022842"/>
    </source>
</evidence>
<dbReference type="PANTHER" id="PTHR30001">
    <property type="entry name" value="RIBONUCLEASE"/>
    <property type="match status" value="1"/>
</dbReference>
<evidence type="ECO:0000313" key="7">
    <source>
        <dbReference type="EMBL" id="MBS4194819.1"/>
    </source>
</evidence>
<dbReference type="Gene3D" id="3.40.1260.20">
    <property type="entry name" value="Ribonuclease E, catalytic domain"/>
    <property type="match status" value="1"/>
</dbReference>
<dbReference type="Proteomes" id="UP000681414">
    <property type="component" value="Unassembled WGS sequence"/>
</dbReference>
<dbReference type="GO" id="GO:0005737">
    <property type="term" value="C:cytoplasm"/>
    <property type="evidence" value="ECO:0007669"/>
    <property type="project" value="TreeGrafter"/>
</dbReference>
<dbReference type="GO" id="GO:0003723">
    <property type="term" value="F:RNA binding"/>
    <property type="evidence" value="ECO:0007669"/>
    <property type="project" value="UniProtKB-KW"/>
</dbReference>
<evidence type="ECO:0000313" key="8">
    <source>
        <dbReference type="Proteomes" id="UP000681414"/>
    </source>
</evidence>
<organism evidence="7 8">
    <name type="scientific">Lederbergia citri</name>
    <dbReference type="NCBI Taxonomy" id="2833580"/>
    <lineage>
        <taxon>Bacteria</taxon>
        <taxon>Bacillati</taxon>
        <taxon>Bacillota</taxon>
        <taxon>Bacilli</taxon>
        <taxon>Bacillales</taxon>
        <taxon>Bacillaceae</taxon>
        <taxon>Lederbergia</taxon>
    </lineage>
</organism>
<dbReference type="GO" id="GO:0046872">
    <property type="term" value="F:metal ion binding"/>
    <property type="evidence" value="ECO:0007669"/>
    <property type="project" value="UniProtKB-KW"/>
</dbReference>
<feature type="domain" description="S1 motif" evidence="6">
    <location>
        <begin position="38"/>
        <end position="117"/>
    </location>
</feature>
<dbReference type="NCBIfam" id="TIGR00757">
    <property type="entry name" value="RNaseEG"/>
    <property type="match status" value="1"/>
</dbReference>
<dbReference type="PANTHER" id="PTHR30001:SF0">
    <property type="entry name" value="RIBONUCLEASE G"/>
    <property type="match status" value="1"/>
</dbReference>
<dbReference type="InterPro" id="IPR012340">
    <property type="entry name" value="NA-bd_OB-fold"/>
</dbReference>
<protein>
    <submittedName>
        <fullName evidence="7">Rne/Rng family ribonuclease</fullName>
    </submittedName>
</protein>
<evidence type="ECO:0000256" key="1">
    <source>
        <dbReference type="ARBA" id="ARBA00001946"/>
    </source>
</evidence>
<keyword evidence="5" id="KW-0694">RNA-binding</keyword>
<keyword evidence="3" id="KW-0378">Hydrolase</keyword>
<dbReference type="InterPro" id="IPR004659">
    <property type="entry name" value="RNase_E/G"/>
</dbReference>
<keyword evidence="8" id="KW-1185">Reference proteome</keyword>
<dbReference type="CDD" id="cd04453">
    <property type="entry name" value="S1_RNase_E"/>
    <property type="match status" value="1"/>
</dbReference>
<name>A0A942TEP8_9BACI</name>
<dbReference type="RefSeq" id="WP_213123972.1">
    <property type="nucleotide sequence ID" value="NZ_JAGYPG010000001.1"/>
</dbReference>
<dbReference type="GO" id="GO:0016787">
    <property type="term" value="F:hydrolase activity"/>
    <property type="evidence" value="ECO:0007669"/>
    <property type="project" value="UniProtKB-KW"/>
</dbReference>
<proteinExistence type="predicted"/>
<dbReference type="SUPFAM" id="SSF50249">
    <property type="entry name" value="Nucleic acid-binding proteins"/>
    <property type="match status" value="1"/>
</dbReference>
<dbReference type="EMBL" id="JAGYPG010000001">
    <property type="protein sequence ID" value="MBS4194819.1"/>
    <property type="molecule type" value="Genomic_DNA"/>
</dbReference>
<dbReference type="AlphaFoldDB" id="A0A942TEP8"/>
<evidence type="ECO:0000259" key="6">
    <source>
        <dbReference type="PROSITE" id="PS50126"/>
    </source>
</evidence>
<gene>
    <name evidence="7" type="ORF">KHA97_06985</name>
</gene>
<sequence length="495" mass="56528">MNAIFIDTKTAEKRFAVKEDGIVTRFFVEQPSDASEVGNIYLGKVESVKAGMNAAFVDIGKEKNGFLQKDQLPAFIHSTDPRKKEMPISKFITEGEKLLVQVKKDETGLKGALLTAVIEIPGEKSIYMPEGKYIAVSKKADESIRNKWREIARNNKVDREGFIIRTEAFSGNEEDWKKEANQLKDIYASIQKMKNSVKAPALLKKKSLFHDEITREIMRLNNGELYYNDKKELELIKKCLPDELKWNVIFHQEKEGIFSKYGLENDMEKALKPIVWLNNGAYIVINETEAAVIIDVNTGKFTGKQVVKETVVQTNMLAAKEIARQLCLRDYSGMILIDFIDMETNEDKRKVKKILEEELKKDPKQTRAIGFTPLGIFEVTRKRTRQPLSKILKTKCTACNGTGLVESPETMAFRLERELYEISTDDHEAVLIEIDKKTMDAFKGEGNRHLGRIEGLLHVKIFFKVIQSEIFHYHIRQFGTVAEIKAKAIDMHSGI</sequence>
<comment type="cofactor">
    <cofactor evidence="1">
        <name>Mg(2+)</name>
        <dbReference type="ChEBI" id="CHEBI:18420"/>
    </cofactor>
</comment>
<evidence type="ECO:0000256" key="5">
    <source>
        <dbReference type="ARBA" id="ARBA00022884"/>
    </source>
</evidence>
<evidence type="ECO:0000256" key="2">
    <source>
        <dbReference type="ARBA" id="ARBA00022723"/>
    </source>
</evidence>
<dbReference type="Gene3D" id="2.40.50.140">
    <property type="entry name" value="Nucleic acid-binding proteins"/>
    <property type="match status" value="1"/>
</dbReference>
<reference evidence="7 8" key="1">
    <citation type="submission" date="2021-05" db="EMBL/GenBank/DDBJ databases">
        <title>Novel Bacillus species.</title>
        <authorList>
            <person name="Liu G."/>
        </authorList>
    </citation>
    <scope>NUCLEOTIDE SEQUENCE [LARGE SCALE GENOMIC DNA]</scope>
    <source>
        <strain evidence="8">FJAT-49780</strain>
    </source>
</reference>
<dbReference type="InterPro" id="IPR019307">
    <property type="entry name" value="RNA-bd_AU-1/RNase_E/G"/>
</dbReference>
<dbReference type="GO" id="GO:0006364">
    <property type="term" value="P:rRNA processing"/>
    <property type="evidence" value="ECO:0007669"/>
    <property type="project" value="TreeGrafter"/>
</dbReference>
<dbReference type="GO" id="GO:0004540">
    <property type="term" value="F:RNA nuclease activity"/>
    <property type="evidence" value="ECO:0007669"/>
    <property type="project" value="InterPro"/>
</dbReference>
<evidence type="ECO:0000256" key="3">
    <source>
        <dbReference type="ARBA" id="ARBA00022801"/>
    </source>
</evidence>
<comment type="caution">
    <text evidence="7">The sequence shown here is derived from an EMBL/GenBank/DDBJ whole genome shotgun (WGS) entry which is preliminary data.</text>
</comment>
<accession>A0A942TEP8</accession>
<dbReference type="SMART" id="SM00316">
    <property type="entry name" value="S1"/>
    <property type="match status" value="1"/>
</dbReference>
<keyword evidence="4" id="KW-0460">Magnesium</keyword>